<sequence length="85" mass="9431">MLYNYKPRGVCAQNLSFEIEDDKVKNVEFYGGCNGNLKGIACLIEDMPVDQVIKKLEGLHCGHKSTSCPDQLAKALLEAIEEKSK</sequence>
<evidence type="ECO:0000256" key="4">
    <source>
        <dbReference type="ARBA" id="ARBA00022741"/>
    </source>
</evidence>
<evidence type="ECO:0000313" key="7">
    <source>
        <dbReference type="EMBL" id="MBN7773283.1"/>
    </source>
</evidence>
<keyword evidence="4" id="KW-0547">Nucleotide-binding</keyword>
<gene>
    <name evidence="7" type="ORF">JYB65_07910</name>
</gene>
<dbReference type="NCBIfam" id="TIGR03905">
    <property type="entry name" value="TIGR03905_4_Cys"/>
    <property type="match status" value="1"/>
</dbReference>
<dbReference type="InterPro" id="IPR024434">
    <property type="entry name" value="TSCPD_dom"/>
</dbReference>
<evidence type="ECO:0000313" key="8">
    <source>
        <dbReference type="Proteomes" id="UP000664545"/>
    </source>
</evidence>
<evidence type="ECO:0000256" key="5">
    <source>
        <dbReference type="ARBA" id="ARBA00047754"/>
    </source>
</evidence>
<dbReference type="AlphaFoldDB" id="A0A939D9N9"/>
<comment type="catalytic activity">
    <reaction evidence="5">
        <text>a 2'-deoxyribonucleoside 5'-diphosphate + [thioredoxin]-disulfide + H2O = a ribonucleoside 5'-diphosphate + [thioredoxin]-dithiol</text>
        <dbReference type="Rhea" id="RHEA:23252"/>
        <dbReference type="Rhea" id="RHEA-COMP:10698"/>
        <dbReference type="Rhea" id="RHEA-COMP:10700"/>
        <dbReference type="ChEBI" id="CHEBI:15377"/>
        <dbReference type="ChEBI" id="CHEBI:29950"/>
        <dbReference type="ChEBI" id="CHEBI:50058"/>
        <dbReference type="ChEBI" id="CHEBI:57930"/>
        <dbReference type="ChEBI" id="CHEBI:73316"/>
        <dbReference type="EC" id="1.17.4.1"/>
    </reaction>
</comment>
<dbReference type="RefSeq" id="WP_206582107.1">
    <property type="nucleotide sequence ID" value="NZ_JAFJZZ010000002.1"/>
</dbReference>
<proteinExistence type="inferred from homology"/>
<organism evidence="7 8">
    <name type="scientific">Clostridium aminobutyricum</name>
    <dbReference type="NCBI Taxonomy" id="33953"/>
    <lineage>
        <taxon>Bacteria</taxon>
        <taxon>Bacillati</taxon>
        <taxon>Bacillota</taxon>
        <taxon>Clostridia</taxon>
        <taxon>Eubacteriales</taxon>
        <taxon>Clostridiaceae</taxon>
        <taxon>Clostridium</taxon>
    </lineage>
</organism>
<reference evidence="7" key="1">
    <citation type="submission" date="2021-02" db="EMBL/GenBank/DDBJ databases">
        <title>Abyssanaerobacter marinus gen.nov., sp., nov, anaerobic bacterium isolated from the Onnuri vent field of Indian Ocean and suggestion of Mogibacteriaceae fam. nov., and proposal of reclassification of ambiguous this family's genus member.</title>
        <authorList>
            <person name="Kim Y.J."/>
            <person name="Yang J.-A."/>
        </authorList>
    </citation>
    <scope>NUCLEOTIDE SEQUENCE</scope>
    <source>
        <strain evidence="7">DSM 2634</strain>
    </source>
</reference>
<dbReference type="GO" id="GO:0000166">
    <property type="term" value="F:nucleotide binding"/>
    <property type="evidence" value="ECO:0007669"/>
    <property type="project" value="UniProtKB-KW"/>
</dbReference>
<accession>A0A939D9N9</accession>
<evidence type="ECO:0000259" key="6">
    <source>
        <dbReference type="Pfam" id="PF12637"/>
    </source>
</evidence>
<evidence type="ECO:0000256" key="1">
    <source>
        <dbReference type="ARBA" id="ARBA00007405"/>
    </source>
</evidence>
<feature type="domain" description="TSCPD" evidence="6">
    <location>
        <begin position="4"/>
        <end position="79"/>
    </location>
</feature>
<dbReference type="GO" id="GO:0071897">
    <property type="term" value="P:DNA biosynthetic process"/>
    <property type="evidence" value="ECO:0007669"/>
    <property type="project" value="UniProtKB-KW"/>
</dbReference>
<dbReference type="InterPro" id="IPR023806">
    <property type="entry name" value="CHP03905"/>
</dbReference>
<comment type="caution">
    <text evidence="7">The sequence shown here is derived from an EMBL/GenBank/DDBJ whole genome shotgun (WGS) entry which is preliminary data.</text>
</comment>
<dbReference type="EC" id="1.17.4.1" evidence="2"/>
<dbReference type="Pfam" id="PF12637">
    <property type="entry name" value="TSCPD"/>
    <property type="match status" value="1"/>
</dbReference>
<protein>
    <recommendedName>
        <fullName evidence="2">ribonucleoside-diphosphate reductase</fullName>
        <ecNumber evidence="2">1.17.4.1</ecNumber>
    </recommendedName>
</protein>
<dbReference type="GO" id="GO:0004748">
    <property type="term" value="F:ribonucleoside-diphosphate reductase activity, thioredoxin disulfide as acceptor"/>
    <property type="evidence" value="ECO:0007669"/>
    <property type="project" value="UniProtKB-EC"/>
</dbReference>
<dbReference type="Proteomes" id="UP000664545">
    <property type="component" value="Unassembled WGS sequence"/>
</dbReference>
<evidence type="ECO:0000256" key="2">
    <source>
        <dbReference type="ARBA" id="ARBA00012274"/>
    </source>
</evidence>
<comment type="similarity">
    <text evidence="1">Belongs to the ribonucleoside diphosphate reductase class-2 family.</text>
</comment>
<evidence type="ECO:0000256" key="3">
    <source>
        <dbReference type="ARBA" id="ARBA00022634"/>
    </source>
</evidence>
<name>A0A939D9N9_CLOAM</name>
<keyword evidence="3" id="KW-0237">DNA synthesis</keyword>
<keyword evidence="8" id="KW-1185">Reference proteome</keyword>
<dbReference type="EMBL" id="JAFJZZ010000002">
    <property type="protein sequence ID" value="MBN7773283.1"/>
    <property type="molecule type" value="Genomic_DNA"/>
</dbReference>